<evidence type="ECO:0000259" key="9">
    <source>
        <dbReference type="SMART" id="SM00382"/>
    </source>
</evidence>
<evidence type="ECO:0000256" key="7">
    <source>
        <dbReference type="SAM" id="MobiDB-lite"/>
    </source>
</evidence>
<comment type="caution">
    <text evidence="10">The sequence shown here is derived from an EMBL/GenBank/DDBJ whole genome shotgun (WGS) entry which is preliminary data.</text>
</comment>
<dbReference type="AlphaFoldDB" id="A0ABD3NRU2"/>
<feature type="region of interest" description="Disordered" evidence="7">
    <location>
        <begin position="524"/>
        <end position="558"/>
    </location>
</feature>
<dbReference type="Gene3D" id="1.10.8.60">
    <property type="match status" value="1"/>
</dbReference>
<keyword evidence="4 6" id="KW-0067">ATP-binding</keyword>
<dbReference type="Gene3D" id="3.40.50.300">
    <property type="entry name" value="P-loop containing nucleotide triphosphate hydrolases"/>
    <property type="match status" value="1"/>
</dbReference>
<protein>
    <recommendedName>
        <fullName evidence="9">AAA+ ATPase domain-containing protein</fullName>
    </recommendedName>
</protein>
<evidence type="ECO:0000256" key="4">
    <source>
        <dbReference type="ARBA" id="ARBA00022840"/>
    </source>
</evidence>
<evidence type="ECO:0000313" key="11">
    <source>
        <dbReference type="Proteomes" id="UP001530315"/>
    </source>
</evidence>
<dbReference type="SUPFAM" id="SSF52540">
    <property type="entry name" value="P-loop containing nucleoside triphosphate hydrolases"/>
    <property type="match status" value="1"/>
</dbReference>
<feature type="compositionally biased region" description="Acidic residues" evidence="7">
    <location>
        <begin position="130"/>
        <end position="142"/>
    </location>
</feature>
<dbReference type="InterPro" id="IPR051701">
    <property type="entry name" value="Mito_OM_Translocase_MSP1"/>
</dbReference>
<dbReference type="PROSITE" id="PS00674">
    <property type="entry name" value="AAA"/>
    <property type="match status" value="1"/>
</dbReference>
<keyword evidence="2 6" id="KW-0547">Nucleotide-binding</keyword>
<feature type="region of interest" description="Disordered" evidence="7">
    <location>
        <begin position="104"/>
        <end position="143"/>
    </location>
</feature>
<dbReference type="Proteomes" id="UP001530315">
    <property type="component" value="Unassembled WGS sequence"/>
</dbReference>
<comment type="subcellular location">
    <subcellularLocation>
        <location evidence="1">Mitochondrion outer membrane</location>
        <topology evidence="1">Single-pass membrane protein</topology>
    </subcellularLocation>
</comment>
<keyword evidence="3" id="KW-1000">Mitochondrion outer membrane</keyword>
<dbReference type="PANTHER" id="PTHR45644:SF3">
    <property type="entry name" value="FI08533P-RELATED"/>
    <property type="match status" value="1"/>
</dbReference>
<evidence type="ECO:0000256" key="2">
    <source>
        <dbReference type="ARBA" id="ARBA00022741"/>
    </source>
</evidence>
<dbReference type="SMART" id="SM00382">
    <property type="entry name" value="AAA"/>
    <property type="match status" value="1"/>
</dbReference>
<feature type="transmembrane region" description="Helical" evidence="8">
    <location>
        <begin position="22"/>
        <end position="44"/>
    </location>
</feature>
<accession>A0ABD3NRU2</accession>
<sequence length="608" mass="65823">MTAAKERRDDGTTTGGEYDGRALAASLAVTLLELGMTLTASFLLSRWIAKMIHKNGAAGGGGADGMDGFEADNGVVGGRDGIAMRLRNLLESRYRATLGAMMEELEGQHDDDRREEKKEDPPAARRRDDAQDDDGDDDDEEGERGRRYALALRDELKAHHERSLVSLDSLTPYELSIAQNNLIDPACLSVDFADVGGMDEIKSEVYDLVVLPLLRPDLFVSDSGLVSPPKGILLYGPPGTGKTMLAKAIAKESHATFVNVQLSTIMNKWFGESNKLISATFQLARKLAPSVVFIDEIDAFLSQRDSTEGSAVSSMKSEFLTLWDGLLSERRGGGGGAADVANGLELESPLLPAPPVIVLGATNRPYDVDPAILRRLPRSFEIPLPSTESRLQLLRLFLERQSMTEAARDYIPELARRTEGYSGSDLKEVCRAAAWEPVREMTTGASRRAAGCVAVAGRGEEDGSAAPTPSAAPVLRRKMSSGFPPRGTRARPVNEHDFLLAIRKVKRTGESARQFQTKEFLRGREERASMAADISRATDGNKGSNGKEAKRSSKAKGASVDIQQLIEMAMAAASSMKIVDQTDGEIYKSHEEADDDAPPEMFFGTATG</sequence>
<dbReference type="InterPro" id="IPR041569">
    <property type="entry name" value="AAA_lid_3"/>
</dbReference>
<evidence type="ECO:0000256" key="6">
    <source>
        <dbReference type="RuleBase" id="RU003651"/>
    </source>
</evidence>
<keyword evidence="11" id="KW-1185">Reference proteome</keyword>
<gene>
    <name evidence="10" type="ORF">ACHAW5_011051</name>
</gene>
<dbReference type="InterPro" id="IPR027417">
    <property type="entry name" value="P-loop_NTPase"/>
</dbReference>
<organism evidence="10 11">
    <name type="scientific">Stephanodiscus triporus</name>
    <dbReference type="NCBI Taxonomy" id="2934178"/>
    <lineage>
        <taxon>Eukaryota</taxon>
        <taxon>Sar</taxon>
        <taxon>Stramenopiles</taxon>
        <taxon>Ochrophyta</taxon>
        <taxon>Bacillariophyta</taxon>
        <taxon>Coscinodiscophyceae</taxon>
        <taxon>Thalassiosirophycidae</taxon>
        <taxon>Stephanodiscales</taxon>
        <taxon>Stephanodiscaceae</taxon>
        <taxon>Stephanodiscus</taxon>
    </lineage>
</organism>
<proteinExistence type="inferred from homology"/>
<keyword evidence="8" id="KW-0812">Transmembrane</keyword>
<name>A0ABD3NRU2_9STRA</name>
<evidence type="ECO:0000256" key="8">
    <source>
        <dbReference type="SAM" id="Phobius"/>
    </source>
</evidence>
<evidence type="ECO:0000256" key="1">
    <source>
        <dbReference type="ARBA" id="ARBA00004572"/>
    </source>
</evidence>
<comment type="similarity">
    <text evidence="6">Belongs to the AAA ATPase family.</text>
</comment>
<keyword evidence="8" id="KW-0472">Membrane</keyword>
<evidence type="ECO:0000256" key="3">
    <source>
        <dbReference type="ARBA" id="ARBA00022787"/>
    </source>
</evidence>
<keyword evidence="5" id="KW-0496">Mitochondrion</keyword>
<dbReference type="InterPro" id="IPR003593">
    <property type="entry name" value="AAA+_ATPase"/>
</dbReference>
<dbReference type="Pfam" id="PF17862">
    <property type="entry name" value="AAA_lid_3"/>
    <property type="match status" value="1"/>
</dbReference>
<reference evidence="10 11" key="1">
    <citation type="submission" date="2024-10" db="EMBL/GenBank/DDBJ databases">
        <title>Updated reference genomes for cyclostephanoid diatoms.</title>
        <authorList>
            <person name="Roberts W.R."/>
            <person name="Alverson A.J."/>
        </authorList>
    </citation>
    <scope>NUCLEOTIDE SEQUENCE [LARGE SCALE GENOMIC DNA]</scope>
    <source>
        <strain evidence="10 11">AJA276-08</strain>
    </source>
</reference>
<keyword evidence="8" id="KW-1133">Transmembrane helix</keyword>
<feature type="domain" description="AAA+ ATPase" evidence="9">
    <location>
        <begin position="228"/>
        <end position="386"/>
    </location>
</feature>
<dbReference type="Pfam" id="PF00004">
    <property type="entry name" value="AAA"/>
    <property type="match status" value="1"/>
</dbReference>
<dbReference type="InterPro" id="IPR003959">
    <property type="entry name" value="ATPase_AAA_core"/>
</dbReference>
<dbReference type="GO" id="GO:0005524">
    <property type="term" value="F:ATP binding"/>
    <property type="evidence" value="ECO:0007669"/>
    <property type="project" value="UniProtKB-KW"/>
</dbReference>
<evidence type="ECO:0000313" key="10">
    <source>
        <dbReference type="EMBL" id="KAL3776385.1"/>
    </source>
</evidence>
<dbReference type="EMBL" id="JALLAZ020001356">
    <property type="protein sequence ID" value="KAL3776385.1"/>
    <property type="molecule type" value="Genomic_DNA"/>
</dbReference>
<dbReference type="GO" id="GO:0005741">
    <property type="term" value="C:mitochondrial outer membrane"/>
    <property type="evidence" value="ECO:0007669"/>
    <property type="project" value="UniProtKB-SubCell"/>
</dbReference>
<dbReference type="InterPro" id="IPR003960">
    <property type="entry name" value="ATPase_AAA_CS"/>
</dbReference>
<feature type="compositionally biased region" description="Basic and acidic residues" evidence="7">
    <location>
        <begin position="106"/>
        <end position="129"/>
    </location>
</feature>
<evidence type="ECO:0000256" key="5">
    <source>
        <dbReference type="ARBA" id="ARBA00023128"/>
    </source>
</evidence>
<dbReference type="PANTHER" id="PTHR45644">
    <property type="entry name" value="AAA ATPASE, PUTATIVE (AFU_ORTHOLOGUE AFUA_2G12920)-RELATED-RELATED"/>
    <property type="match status" value="1"/>
</dbReference>